<gene>
    <name evidence="5" type="ORF">Lysil_1307</name>
</gene>
<feature type="chain" id="PRO_5014443978" evidence="3">
    <location>
        <begin position="18"/>
        <end position="279"/>
    </location>
</feature>
<dbReference type="InterPro" id="IPR016047">
    <property type="entry name" value="M23ase_b-sheet_dom"/>
</dbReference>
<feature type="signal peptide" evidence="3">
    <location>
        <begin position="1"/>
        <end position="17"/>
    </location>
</feature>
<comment type="similarity">
    <text evidence="1">Belongs to the E.coli NlpD/Haemophilus LppB family.</text>
</comment>
<dbReference type="Gene3D" id="2.70.70.10">
    <property type="entry name" value="Glucose Permease (Domain IIA)"/>
    <property type="match status" value="1"/>
</dbReference>
<dbReference type="Gene3D" id="3.10.350.10">
    <property type="entry name" value="LysM domain"/>
    <property type="match status" value="1"/>
</dbReference>
<accession>A0A2K1Q3R7</accession>
<dbReference type="GO" id="GO:0032153">
    <property type="term" value="C:cell division site"/>
    <property type="evidence" value="ECO:0007669"/>
    <property type="project" value="TreeGrafter"/>
</dbReference>
<dbReference type="SMART" id="SM00257">
    <property type="entry name" value="LysM"/>
    <property type="match status" value="1"/>
</dbReference>
<organism evidence="5 6">
    <name type="scientific">Solilutibacter silvestris</name>
    <dbReference type="NCBI Taxonomy" id="1645665"/>
    <lineage>
        <taxon>Bacteria</taxon>
        <taxon>Pseudomonadati</taxon>
        <taxon>Pseudomonadota</taxon>
        <taxon>Gammaproteobacteria</taxon>
        <taxon>Lysobacterales</taxon>
        <taxon>Lysobacteraceae</taxon>
        <taxon>Solilutibacter</taxon>
    </lineage>
</organism>
<protein>
    <submittedName>
        <fullName evidence="5">Metalloendopeptidase-related protein</fullName>
    </submittedName>
</protein>
<feature type="region of interest" description="Disordered" evidence="2">
    <location>
        <begin position="29"/>
        <end position="59"/>
    </location>
</feature>
<comment type="caution">
    <text evidence="5">The sequence shown here is derived from an EMBL/GenBank/DDBJ whole genome shotgun (WGS) entry which is preliminary data.</text>
</comment>
<evidence type="ECO:0000256" key="1">
    <source>
        <dbReference type="ARBA" id="ARBA00038420"/>
    </source>
</evidence>
<dbReference type="EMBL" id="NPZB01000001">
    <property type="protein sequence ID" value="PNS09678.1"/>
    <property type="molecule type" value="Genomic_DNA"/>
</dbReference>
<dbReference type="PANTHER" id="PTHR21666:SF263">
    <property type="entry name" value="MUREIN HYDROLASE ACTIVATOR NLPD"/>
    <property type="match status" value="1"/>
</dbReference>
<keyword evidence="6" id="KW-1185">Reference proteome</keyword>
<dbReference type="InterPro" id="IPR011055">
    <property type="entry name" value="Dup_hybrid_motif"/>
</dbReference>
<dbReference type="PROSITE" id="PS51257">
    <property type="entry name" value="PROKAR_LIPOPROTEIN"/>
    <property type="match status" value="1"/>
</dbReference>
<dbReference type="Pfam" id="PF01551">
    <property type="entry name" value="Peptidase_M23"/>
    <property type="match status" value="1"/>
</dbReference>
<evidence type="ECO:0000313" key="5">
    <source>
        <dbReference type="EMBL" id="PNS09678.1"/>
    </source>
</evidence>
<evidence type="ECO:0000256" key="2">
    <source>
        <dbReference type="SAM" id="MobiDB-lite"/>
    </source>
</evidence>
<dbReference type="InterPro" id="IPR050570">
    <property type="entry name" value="Cell_wall_metabolism_enzyme"/>
</dbReference>
<dbReference type="SUPFAM" id="SSF51261">
    <property type="entry name" value="Duplicated hybrid motif"/>
    <property type="match status" value="1"/>
</dbReference>
<feature type="compositionally biased region" description="Low complexity" evidence="2">
    <location>
        <begin position="49"/>
        <end position="59"/>
    </location>
</feature>
<reference evidence="5 6" key="1">
    <citation type="submission" date="2017-08" db="EMBL/GenBank/DDBJ databases">
        <title>Lysobacter sylvestris genome.</title>
        <authorList>
            <person name="Zhang D.-C."/>
            <person name="Albuquerque L."/>
            <person name="Franca L."/>
            <person name="Froufe H.J.C."/>
            <person name="Barroso C."/>
            <person name="Egas C."/>
            <person name="Da Costa M."/>
            <person name="Margesin R."/>
        </authorList>
    </citation>
    <scope>NUCLEOTIDE SEQUENCE [LARGE SCALE GENOMIC DNA]</scope>
    <source>
        <strain evidence="5 6">AM20-91</strain>
    </source>
</reference>
<keyword evidence="3" id="KW-0732">Signal</keyword>
<dbReference type="AlphaFoldDB" id="A0A2K1Q3R7"/>
<dbReference type="PANTHER" id="PTHR21666">
    <property type="entry name" value="PEPTIDASE-RELATED"/>
    <property type="match status" value="1"/>
</dbReference>
<dbReference type="CDD" id="cd12797">
    <property type="entry name" value="M23_peptidase"/>
    <property type="match status" value="1"/>
</dbReference>
<dbReference type="GO" id="GO:0009279">
    <property type="term" value="C:cell outer membrane"/>
    <property type="evidence" value="ECO:0007669"/>
    <property type="project" value="TreeGrafter"/>
</dbReference>
<feature type="compositionally biased region" description="Low complexity" evidence="2">
    <location>
        <begin position="29"/>
        <end position="42"/>
    </location>
</feature>
<evidence type="ECO:0000259" key="4">
    <source>
        <dbReference type="PROSITE" id="PS51782"/>
    </source>
</evidence>
<evidence type="ECO:0000256" key="3">
    <source>
        <dbReference type="SAM" id="SignalP"/>
    </source>
</evidence>
<dbReference type="GO" id="GO:0004222">
    <property type="term" value="F:metalloendopeptidase activity"/>
    <property type="evidence" value="ECO:0007669"/>
    <property type="project" value="TreeGrafter"/>
</dbReference>
<dbReference type="Pfam" id="PF01476">
    <property type="entry name" value="LysM"/>
    <property type="match status" value="1"/>
</dbReference>
<feature type="region of interest" description="Disordered" evidence="2">
    <location>
        <begin position="110"/>
        <end position="161"/>
    </location>
</feature>
<dbReference type="InterPro" id="IPR018392">
    <property type="entry name" value="LysM"/>
</dbReference>
<feature type="domain" description="LysM" evidence="4">
    <location>
        <begin position="65"/>
        <end position="109"/>
    </location>
</feature>
<evidence type="ECO:0000313" key="6">
    <source>
        <dbReference type="Proteomes" id="UP000236220"/>
    </source>
</evidence>
<name>A0A2K1Q3R7_9GAMM</name>
<sequence>MTKTRLPLILVVPALLAACTTARVVEYPSNRAPSTSSRTTAAPMPPATQTPVTTTERVSTPKYGATYEVQKGDTIYHIATTNGITPLDLALWNDVPPPYIIHPGQRVRLYPRNGRAPPPPPSAVAAAPTPKPATPTPSSSTTNPTPPPAATHPTAGNLSWRWPTDGQVISTYLAGEPTRQGLDITGSAGQPVRAAADGAVVYSGAGLVGYGELIIIKHSGGWLSAYGHNRKRMVSEGQKVSAGQQIAEMGRTAAPRDMLHFEIRFDGKPVDPQLYLPKK</sequence>
<dbReference type="InterPro" id="IPR036779">
    <property type="entry name" value="LysM_dom_sf"/>
</dbReference>
<dbReference type="CDD" id="cd00118">
    <property type="entry name" value="LysM"/>
    <property type="match status" value="1"/>
</dbReference>
<dbReference type="PROSITE" id="PS51782">
    <property type="entry name" value="LYSM"/>
    <property type="match status" value="1"/>
</dbReference>
<proteinExistence type="inferred from homology"/>
<dbReference type="Proteomes" id="UP000236220">
    <property type="component" value="Unassembled WGS sequence"/>
</dbReference>